<evidence type="ECO:0000256" key="1">
    <source>
        <dbReference type="ARBA" id="ARBA00004127"/>
    </source>
</evidence>
<dbReference type="RefSeq" id="WP_093107973.1">
    <property type="nucleotide sequence ID" value="NZ_FNOS01000006.1"/>
</dbReference>
<sequence length="305" mass="33094">MERPPTAIYAVLAVAVLSISASAIFVRLAGDVPAAVIAFYRLGLAVAIMTPWVLLKHRHHLSSITRKDALSSMLAGIFLAAHFILWFESLKYTSVASSVVLVSLQPIFAFLGTYFFFRERFSAGAVLSMMIAITGSVVIGWGDFQTGGGALYGDVLALLGGMMVTGYFLIGQSVRKRLTLTSYTWLVYGMAAVALLIYNLPSPASLVGYDGNQWLVFLSLALIPTFLGHSLLNWSLKWVSTSKISMAVLLEPVGASILAYFLFGENLSWTQLLGGAVVIFGLMIFLLSTSVKRKPTLTYSARKRG</sequence>
<feature type="transmembrane region" description="Helical" evidence="3">
    <location>
        <begin position="213"/>
        <end position="232"/>
    </location>
</feature>
<comment type="similarity">
    <text evidence="2">Belongs to the EamA transporter family.</text>
</comment>
<protein>
    <submittedName>
        <fullName evidence="5">Threonine/homoserine efflux transporter RhtA</fullName>
    </submittedName>
</protein>
<evidence type="ECO:0000256" key="2">
    <source>
        <dbReference type="ARBA" id="ARBA00007362"/>
    </source>
</evidence>
<evidence type="ECO:0000256" key="3">
    <source>
        <dbReference type="SAM" id="Phobius"/>
    </source>
</evidence>
<proteinExistence type="inferred from homology"/>
<feature type="transmembrane region" description="Helical" evidence="3">
    <location>
        <begin position="182"/>
        <end position="201"/>
    </location>
</feature>
<dbReference type="PANTHER" id="PTHR22911">
    <property type="entry name" value="ACYL-MALONYL CONDENSING ENZYME-RELATED"/>
    <property type="match status" value="1"/>
</dbReference>
<feature type="transmembrane region" description="Helical" evidence="3">
    <location>
        <begin position="124"/>
        <end position="144"/>
    </location>
</feature>
<keyword evidence="3" id="KW-0812">Transmembrane</keyword>
<dbReference type="Pfam" id="PF00892">
    <property type="entry name" value="EamA"/>
    <property type="match status" value="2"/>
</dbReference>
<comment type="subcellular location">
    <subcellularLocation>
        <location evidence="1">Endomembrane system</location>
        <topology evidence="1">Multi-pass membrane protein</topology>
    </subcellularLocation>
</comment>
<feature type="transmembrane region" description="Helical" evidence="3">
    <location>
        <begin position="7"/>
        <end position="26"/>
    </location>
</feature>
<comment type="caution">
    <text evidence="5">The sequence shown here is derived from an EMBL/GenBank/DDBJ whole genome shotgun (WGS) entry which is preliminary data.</text>
</comment>
<dbReference type="EMBL" id="FNOS01000006">
    <property type="protein sequence ID" value="SDY22347.1"/>
    <property type="molecule type" value="Genomic_DNA"/>
</dbReference>
<dbReference type="SUPFAM" id="SSF103481">
    <property type="entry name" value="Multidrug resistance efflux transporter EmrE"/>
    <property type="match status" value="2"/>
</dbReference>
<feature type="transmembrane region" description="Helical" evidence="3">
    <location>
        <begin position="67"/>
        <end position="87"/>
    </location>
</feature>
<keyword evidence="3" id="KW-1133">Transmembrane helix</keyword>
<reference evidence="5 6" key="1">
    <citation type="submission" date="2016-10" db="EMBL/GenBank/DDBJ databases">
        <authorList>
            <person name="Varghese N."/>
            <person name="Submissions S."/>
        </authorList>
    </citation>
    <scope>NUCLEOTIDE SEQUENCE [LARGE SCALE GENOMIC DNA]</scope>
    <source>
        <strain evidence="5 6">DSM 20748</strain>
    </source>
</reference>
<dbReference type="InterPro" id="IPR000620">
    <property type="entry name" value="EamA_dom"/>
</dbReference>
<accession>A0A1H3I3R6</accession>
<organism evidence="5 6">
    <name type="scientific">Salimicrobium album</name>
    <dbReference type="NCBI Taxonomy" id="50717"/>
    <lineage>
        <taxon>Bacteria</taxon>
        <taxon>Bacillati</taxon>
        <taxon>Bacillota</taxon>
        <taxon>Bacilli</taxon>
        <taxon>Bacillales</taxon>
        <taxon>Bacillaceae</taxon>
        <taxon>Salimicrobium</taxon>
    </lineage>
</organism>
<name>A0A1H3I3R6_9BACI</name>
<keyword evidence="6" id="KW-1185">Reference proteome</keyword>
<feature type="transmembrane region" description="Helical" evidence="3">
    <location>
        <begin position="150"/>
        <end position="170"/>
    </location>
</feature>
<dbReference type="Proteomes" id="UP000198647">
    <property type="component" value="Unassembled WGS sequence"/>
</dbReference>
<keyword evidence="3" id="KW-0472">Membrane</keyword>
<feature type="domain" description="EamA" evidence="4">
    <location>
        <begin position="10"/>
        <end position="139"/>
    </location>
</feature>
<evidence type="ECO:0000313" key="6">
    <source>
        <dbReference type="Proteomes" id="UP000198647"/>
    </source>
</evidence>
<dbReference type="PANTHER" id="PTHR22911:SF76">
    <property type="entry name" value="EAMA DOMAIN-CONTAINING PROTEIN"/>
    <property type="match status" value="1"/>
</dbReference>
<gene>
    <name evidence="5" type="ORF">SAMN04488081_2403</name>
</gene>
<feature type="transmembrane region" description="Helical" evidence="3">
    <location>
        <begin position="244"/>
        <end position="263"/>
    </location>
</feature>
<dbReference type="InterPro" id="IPR037185">
    <property type="entry name" value="EmrE-like"/>
</dbReference>
<feature type="transmembrane region" description="Helical" evidence="3">
    <location>
        <begin position="99"/>
        <end position="117"/>
    </location>
</feature>
<evidence type="ECO:0000259" key="4">
    <source>
        <dbReference type="Pfam" id="PF00892"/>
    </source>
</evidence>
<feature type="transmembrane region" description="Helical" evidence="3">
    <location>
        <begin position="32"/>
        <end position="55"/>
    </location>
</feature>
<feature type="transmembrane region" description="Helical" evidence="3">
    <location>
        <begin position="269"/>
        <end position="287"/>
    </location>
</feature>
<feature type="domain" description="EamA" evidence="4">
    <location>
        <begin position="152"/>
        <end position="286"/>
    </location>
</feature>
<evidence type="ECO:0000313" key="5">
    <source>
        <dbReference type="EMBL" id="SDY22347.1"/>
    </source>
</evidence>